<dbReference type="PANTHER" id="PTHR43626:SF4">
    <property type="entry name" value="GCN5-RELATED N-ACETYLTRANSFERASE 2, CHLOROPLASTIC"/>
    <property type="match status" value="1"/>
</dbReference>
<dbReference type="Proteomes" id="UP001231941">
    <property type="component" value="Unassembled WGS sequence"/>
</dbReference>
<dbReference type="RefSeq" id="WP_305992377.1">
    <property type="nucleotide sequence ID" value="NZ_JAVAMP010000005.1"/>
</dbReference>
<dbReference type="PROSITE" id="PS51186">
    <property type="entry name" value="GNAT"/>
    <property type="match status" value="1"/>
</dbReference>
<dbReference type="SUPFAM" id="SSF55729">
    <property type="entry name" value="Acyl-CoA N-acyltransferases (Nat)"/>
    <property type="match status" value="1"/>
</dbReference>
<dbReference type="Gene3D" id="3.40.630.30">
    <property type="match status" value="1"/>
</dbReference>
<accession>A0ABT9IZV8</accession>
<dbReference type="Pfam" id="PF00583">
    <property type="entry name" value="Acetyltransf_1"/>
    <property type="match status" value="1"/>
</dbReference>
<evidence type="ECO:0000256" key="1">
    <source>
        <dbReference type="ARBA" id="ARBA00022679"/>
    </source>
</evidence>
<organism evidence="4 5">
    <name type="scientific">Chengkuizengella axinellae</name>
    <dbReference type="NCBI Taxonomy" id="3064388"/>
    <lineage>
        <taxon>Bacteria</taxon>
        <taxon>Bacillati</taxon>
        <taxon>Bacillota</taxon>
        <taxon>Bacilli</taxon>
        <taxon>Bacillales</taxon>
        <taxon>Paenibacillaceae</taxon>
        <taxon>Chengkuizengella</taxon>
    </lineage>
</organism>
<dbReference type="PANTHER" id="PTHR43626">
    <property type="entry name" value="ACYL-COA N-ACYLTRANSFERASE"/>
    <property type="match status" value="1"/>
</dbReference>
<reference evidence="4 5" key="1">
    <citation type="submission" date="2023-08" db="EMBL/GenBank/DDBJ databases">
        <authorList>
            <person name="Park J.-S."/>
        </authorList>
    </citation>
    <scope>NUCLEOTIDE SEQUENCE [LARGE SCALE GENOMIC DNA]</scope>
    <source>
        <strain evidence="4 5">2205SS18-9</strain>
    </source>
</reference>
<dbReference type="EMBL" id="JAVAMP010000005">
    <property type="protein sequence ID" value="MDP5274897.1"/>
    <property type="molecule type" value="Genomic_DNA"/>
</dbReference>
<evidence type="ECO:0000259" key="3">
    <source>
        <dbReference type="PROSITE" id="PS51186"/>
    </source>
</evidence>
<evidence type="ECO:0000256" key="2">
    <source>
        <dbReference type="ARBA" id="ARBA00023315"/>
    </source>
</evidence>
<dbReference type="InterPro" id="IPR016181">
    <property type="entry name" value="Acyl_CoA_acyltransferase"/>
</dbReference>
<gene>
    <name evidence="4" type="ORF">Q5Y73_12325</name>
</gene>
<name>A0ABT9IZV8_9BACL</name>
<sequence length="113" mass="13036">MKLYQNAGWWSERNEQDINLVLKSAIYVGAWQNDELVGFARAITDGKFRAYIEDVVVHTDIQREGIGLKLINELMNQLSHIDIVSLFSREDLISFYEENGFKSSKSQIVMHAK</sequence>
<dbReference type="InterPro" id="IPR000182">
    <property type="entry name" value="GNAT_dom"/>
</dbReference>
<dbReference type="CDD" id="cd04301">
    <property type="entry name" value="NAT_SF"/>
    <property type="match status" value="1"/>
</dbReference>
<keyword evidence="5" id="KW-1185">Reference proteome</keyword>
<feature type="domain" description="N-acetyltransferase" evidence="3">
    <location>
        <begin position="1"/>
        <end position="113"/>
    </location>
</feature>
<protein>
    <submittedName>
        <fullName evidence="4">GNAT family N-acetyltransferase</fullName>
    </submittedName>
</protein>
<evidence type="ECO:0000313" key="4">
    <source>
        <dbReference type="EMBL" id="MDP5274897.1"/>
    </source>
</evidence>
<keyword evidence="1" id="KW-0808">Transferase</keyword>
<proteinExistence type="predicted"/>
<comment type="caution">
    <text evidence="4">The sequence shown here is derived from an EMBL/GenBank/DDBJ whole genome shotgun (WGS) entry which is preliminary data.</text>
</comment>
<evidence type="ECO:0000313" key="5">
    <source>
        <dbReference type="Proteomes" id="UP001231941"/>
    </source>
</evidence>
<dbReference type="InterPro" id="IPR045039">
    <property type="entry name" value="NSI-like"/>
</dbReference>
<keyword evidence="2" id="KW-0012">Acyltransferase</keyword>